<protein>
    <submittedName>
        <fullName evidence="2">(Mediterranean fruit fly) hypothetical protein</fullName>
    </submittedName>
</protein>
<proteinExistence type="predicted"/>
<organism evidence="2 3">
    <name type="scientific">Ceratitis capitata</name>
    <name type="common">Mediterranean fruit fly</name>
    <name type="synonym">Tephritis capitata</name>
    <dbReference type="NCBI Taxonomy" id="7213"/>
    <lineage>
        <taxon>Eukaryota</taxon>
        <taxon>Metazoa</taxon>
        <taxon>Ecdysozoa</taxon>
        <taxon>Arthropoda</taxon>
        <taxon>Hexapoda</taxon>
        <taxon>Insecta</taxon>
        <taxon>Pterygota</taxon>
        <taxon>Neoptera</taxon>
        <taxon>Endopterygota</taxon>
        <taxon>Diptera</taxon>
        <taxon>Brachycera</taxon>
        <taxon>Muscomorpha</taxon>
        <taxon>Tephritoidea</taxon>
        <taxon>Tephritidae</taxon>
        <taxon>Ceratitis</taxon>
        <taxon>Ceratitis</taxon>
    </lineage>
</organism>
<name>A0A811UAR4_CERCA</name>
<dbReference type="EMBL" id="CAJHJT010000001">
    <property type="protein sequence ID" value="CAD6995418.1"/>
    <property type="molecule type" value="Genomic_DNA"/>
</dbReference>
<comment type="caution">
    <text evidence="2">The sequence shown here is derived from an EMBL/GenBank/DDBJ whole genome shotgun (WGS) entry which is preliminary data.</text>
</comment>
<evidence type="ECO:0000259" key="1">
    <source>
        <dbReference type="PROSITE" id="PS50878"/>
    </source>
</evidence>
<sequence>MREIILRAAELNREGTIFNKIVELLAYADDIDIIGLNNRAVSSASSRLDKEAKRMGLVVNEGKTKSLLSSNKQLSPSRLGSHVTVGSHNFKVEANFVYLGTNINTNNNVSLFNKCYFGRNETLQVPHRSRPTIWYGSMDDDSIL</sequence>
<gene>
    <name evidence="2" type="ORF">CCAP1982_LOCUS4135</name>
</gene>
<accession>A0A811UAR4</accession>
<dbReference type="AlphaFoldDB" id="A0A811UAR4"/>
<reference evidence="2" key="1">
    <citation type="submission" date="2020-11" db="EMBL/GenBank/DDBJ databases">
        <authorList>
            <person name="Whitehead M."/>
        </authorList>
    </citation>
    <scope>NUCLEOTIDE SEQUENCE</scope>
    <source>
        <strain evidence="2">EGII</strain>
    </source>
</reference>
<feature type="domain" description="Reverse transcriptase" evidence="1">
    <location>
        <begin position="1"/>
        <end position="103"/>
    </location>
</feature>
<keyword evidence="3" id="KW-1185">Reference proteome</keyword>
<evidence type="ECO:0000313" key="2">
    <source>
        <dbReference type="EMBL" id="CAD6995418.1"/>
    </source>
</evidence>
<dbReference type="InterPro" id="IPR000477">
    <property type="entry name" value="RT_dom"/>
</dbReference>
<dbReference type="Proteomes" id="UP000606786">
    <property type="component" value="Unassembled WGS sequence"/>
</dbReference>
<evidence type="ECO:0000313" key="3">
    <source>
        <dbReference type="Proteomes" id="UP000606786"/>
    </source>
</evidence>
<dbReference type="PROSITE" id="PS50878">
    <property type="entry name" value="RT_POL"/>
    <property type="match status" value="1"/>
</dbReference>